<dbReference type="OrthoDB" id="194443at2759"/>
<dbReference type="PROSITE" id="PS50097">
    <property type="entry name" value="BTB"/>
    <property type="match status" value="1"/>
</dbReference>
<dbReference type="SMART" id="SM00225">
    <property type="entry name" value="BTB"/>
    <property type="match status" value="1"/>
</dbReference>
<evidence type="ECO:0000313" key="2">
    <source>
        <dbReference type="Proteomes" id="UP000684084"/>
    </source>
</evidence>
<dbReference type="Pfam" id="PF00651">
    <property type="entry name" value="BTB"/>
    <property type="match status" value="1"/>
</dbReference>
<proteinExistence type="predicted"/>
<dbReference type="SUPFAM" id="SSF54695">
    <property type="entry name" value="POZ domain"/>
    <property type="match status" value="1"/>
</dbReference>
<sequence length="400" mass="46825">MYLNIMYNMLKENSSSNSLSNGNLNNNSNIYYNNNENSLYEPIETAEVYDETNGGIFCDKFLLHVIPIKMNNNNNLYKNRISYNTKTNAYYENGILSNKYLKKWKERTNDIELINDDDGEISWKFDYRIGNYIINSIDLRLPLGMLNNSASIQWFIKSLPTMKNQNPTWNLIQLNQNIHHVKEIEDVTRFVKNEYGFILMARLRDDDEKQDLNKLIFFRDIDDESFGFDVRVELKPDIIIDPLPELLFSDYESINDFIIHYEFSTEDDQNIGSSGNSNKKSREFHVNSKILSERSDYFNTSIKSNDKTLVLTNTDIPYNSLKIIINYLCTGTLPNIESYDKWITLLRYSSKFLIPTLIQRCEKALKGYLNHDNLCEVENIANECDAKQLLRCCQNLNCLN</sequence>
<dbReference type="Gene3D" id="3.30.710.10">
    <property type="entry name" value="Potassium Channel Kv1.1, Chain A"/>
    <property type="match status" value="1"/>
</dbReference>
<dbReference type="InterPro" id="IPR011333">
    <property type="entry name" value="SKP1/BTB/POZ_sf"/>
</dbReference>
<gene>
    <name evidence="1" type="ORF">CHRIB12_LOCUS7776</name>
</gene>
<name>A0A2I1EET8_9GLOM</name>
<dbReference type="EMBL" id="CAGKOT010000014">
    <property type="protein sequence ID" value="CAB5359585.1"/>
    <property type="molecule type" value="Genomic_DNA"/>
</dbReference>
<dbReference type="Gene3D" id="2.60.120.1020">
    <property type="entry name" value="Peptide N glycanase, PAW domain"/>
    <property type="match status" value="1"/>
</dbReference>
<dbReference type="InterPro" id="IPR038680">
    <property type="entry name" value="PAW_sf"/>
</dbReference>
<reference evidence="1" key="1">
    <citation type="submission" date="2020-05" db="EMBL/GenBank/DDBJ databases">
        <authorList>
            <person name="Rincon C."/>
            <person name="Sanders R I."/>
            <person name="Robbins C."/>
            <person name="Chaturvedi A."/>
        </authorList>
    </citation>
    <scope>NUCLEOTIDE SEQUENCE</scope>
    <source>
        <strain evidence="1">CHB12</strain>
    </source>
</reference>
<accession>A0A2I1EET8</accession>
<evidence type="ECO:0000313" key="1">
    <source>
        <dbReference type="EMBL" id="CAB5359585.1"/>
    </source>
</evidence>
<protein>
    <submittedName>
        <fullName evidence="1">Uncharacterized protein</fullName>
    </submittedName>
</protein>
<dbReference type="VEuPathDB" id="FungiDB:RhiirFUN_017474"/>
<dbReference type="Proteomes" id="UP000684084">
    <property type="component" value="Unassembled WGS sequence"/>
</dbReference>
<dbReference type="VEuPathDB" id="FungiDB:RhiirA1_491664"/>
<comment type="caution">
    <text evidence="1">The sequence shown here is derived from an EMBL/GenBank/DDBJ whole genome shotgun (WGS) entry which is preliminary data.</text>
</comment>
<organism evidence="1 2">
    <name type="scientific">Rhizophagus irregularis</name>
    <dbReference type="NCBI Taxonomy" id="588596"/>
    <lineage>
        <taxon>Eukaryota</taxon>
        <taxon>Fungi</taxon>
        <taxon>Fungi incertae sedis</taxon>
        <taxon>Mucoromycota</taxon>
        <taxon>Glomeromycotina</taxon>
        <taxon>Glomeromycetes</taxon>
        <taxon>Glomerales</taxon>
        <taxon>Glomeraceae</taxon>
        <taxon>Rhizophagus</taxon>
    </lineage>
</organism>
<dbReference type="AlphaFoldDB" id="A0A2I1EET8"/>
<dbReference type="InterPro" id="IPR000210">
    <property type="entry name" value="BTB/POZ_dom"/>
</dbReference>
<dbReference type="VEuPathDB" id="FungiDB:FUN_000064"/>